<sequence>MLESKKKLGNELYQSLGKLFYAMAMADHSIHVQEMKKLNEVVRDYWLEVDDIEDEYGSDAAFQIVSVFDWLLEYEKDGEEIYEEFEAFYTDNKVLFTPQIKNLAMSTSRAIIASFSGSNKSELIVLGRLQLLFNN</sequence>
<dbReference type="RefSeq" id="WP_326279217.1">
    <property type="nucleotide sequence ID" value="NZ_JAYKYV010000012.1"/>
</dbReference>
<name>A0ABU6ITH8_9FLAO</name>
<comment type="caution">
    <text evidence="1">The sequence shown here is derived from an EMBL/GenBank/DDBJ whole genome shotgun (WGS) entry which is preliminary data.</text>
</comment>
<evidence type="ECO:0000313" key="2">
    <source>
        <dbReference type="Proteomes" id="UP001355298"/>
    </source>
</evidence>
<keyword evidence="2" id="KW-1185">Reference proteome</keyword>
<dbReference type="Proteomes" id="UP001355298">
    <property type="component" value="Unassembled WGS sequence"/>
</dbReference>
<dbReference type="EMBL" id="JAYMGW010000012">
    <property type="protein sequence ID" value="MEC4266296.1"/>
    <property type="molecule type" value="Genomic_DNA"/>
</dbReference>
<protein>
    <submittedName>
        <fullName evidence="1">Uncharacterized protein</fullName>
    </submittedName>
</protein>
<proteinExistence type="predicted"/>
<organism evidence="1 2">
    <name type="scientific">Flagellimonas halotolerans</name>
    <dbReference type="NCBI Taxonomy" id="3112164"/>
    <lineage>
        <taxon>Bacteria</taxon>
        <taxon>Pseudomonadati</taxon>
        <taxon>Bacteroidota</taxon>
        <taxon>Flavobacteriia</taxon>
        <taxon>Flavobacteriales</taxon>
        <taxon>Flavobacteriaceae</taxon>
        <taxon>Flagellimonas</taxon>
    </lineage>
</organism>
<evidence type="ECO:0000313" key="1">
    <source>
        <dbReference type="EMBL" id="MEC4266296.1"/>
    </source>
</evidence>
<gene>
    <name evidence="1" type="ORF">VOP03_13135</name>
</gene>
<reference evidence="1 2" key="1">
    <citation type="submission" date="2024-01" db="EMBL/GenBank/DDBJ databases">
        <title>The strains designed SYSU M86414 and SYSU M84420 isolated from the marine sediment in San Sha City (Hainan Province, China).</title>
        <authorList>
            <person name="Guo D."/>
        </authorList>
    </citation>
    <scope>NUCLEOTIDE SEQUENCE [LARGE SCALE GENOMIC DNA]</scope>
    <source>
        <strain evidence="1 2">SYSU M84420</strain>
    </source>
</reference>
<accession>A0ABU6ITH8</accession>